<organism evidence="2">
    <name type="scientific">Ostreococcus tauri</name>
    <name type="common">Marine green alga</name>
    <dbReference type="NCBI Taxonomy" id="70448"/>
    <lineage>
        <taxon>Eukaryota</taxon>
        <taxon>Viridiplantae</taxon>
        <taxon>Chlorophyta</taxon>
        <taxon>Mamiellophyceae</taxon>
        <taxon>Mamiellales</taxon>
        <taxon>Bathycoccaceae</taxon>
        <taxon>Ostreococcus</taxon>
    </lineage>
</organism>
<sequence>MRFSRKTLSASSLSDNAFAAFAATRALCRSCSLIASKTVAAEAIRRGAVPLAKPSARPRTIGPERSAEANRSRAISTSDFCTSTAPDAPKRASSSSTRLNKSSRTLSARCSVMCKTCIDAASPSAFFPDRAPGTIPKPSTPYVTLSESPSFALEWSSSSVSIFTRTFRTSIAPDGRVGGLGGRRRRAGGILSNEARARRRRVGYFVQLYISWSAHAARQSRLFSPRGALPNGLNPRSGPVATMVLICLSWRFARPLGRTEPRPVTIQKMERRAYARVQNVILKGVDATYITAFSAPSRTTTFSFVRVSPHSRRSTSIVTLSVSSTVTVSATGETLNLNKTLPSRKSTRSHSNAFFACALRTLVSHRSRVASRIARVAKC</sequence>
<dbReference type="EMBL" id="KZ155783">
    <property type="protein sequence ID" value="OUS46548.1"/>
    <property type="molecule type" value="Genomic_DNA"/>
</dbReference>
<feature type="compositionally biased region" description="Polar residues" evidence="1">
    <location>
        <begin position="73"/>
        <end position="85"/>
    </location>
</feature>
<evidence type="ECO:0000313" key="2">
    <source>
        <dbReference type="EMBL" id="OUS46548.1"/>
    </source>
</evidence>
<name>A0A1Y5IAE0_OSTTA</name>
<dbReference type="AlphaFoldDB" id="A0A1Y5IAE0"/>
<proteinExistence type="predicted"/>
<accession>A0A1Y5IAE0</accession>
<evidence type="ECO:0000256" key="1">
    <source>
        <dbReference type="SAM" id="MobiDB-lite"/>
    </source>
</evidence>
<reference evidence="2" key="1">
    <citation type="submission" date="2017-04" db="EMBL/GenBank/DDBJ databases">
        <title>Population genomics of picophytoplankton unveils novel chromosome hypervariability.</title>
        <authorList>
            <consortium name="DOE Joint Genome Institute"/>
            <person name="Blanc-Mathieu R."/>
            <person name="Krasovec M."/>
            <person name="Hebrard M."/>
            <person name="Yau S."/>
            <person name="Desgranges E."/>
            <person name="Martin J."/>
            <person name="Schackwitz W."/>
            <person name="Kuo A."/>
            <person name="Salin G."/>
            <person name="Donnadieu C."/>
            <person name="Desdevises Y."/>
            <person name="Sanchez-Ferandin S."/>
            <person name="Moreau H."/>
            <person name="Rivals E."/>
            <person name="Grigoriev I.V."/>
            <person name="Grimsley N."/>
            <person name="Eyre-Walker A."/>
            <person name="Piganeau G."/>
        </authorList>
    </citation>
    <scope>NUCLEOTIDE SEQUENCE [LARGE SCALE GENOMIC DNA]</scope>
    <source>
        <strain evidence="2">RCC 1115</strain>
    </source>
</reference>
<feature type="region of interest" description="Disordered" evidence="1">
    <location>
        <begin position="52"/>
        <end position="100"/>
    </location>
</feature>
<protein>
    <submittedName>
        <fullName evidence="2">Uncharacterized protein</fullName>
    </submittedName>
</protein>
<gene>
    <name evidence="2" type="ORF">BE221DRAFT_74093</name>
</gene>
<dbReference type="Proteomes" id="UP000195557">
    <property type="component" value="Unassembled WGS sequence"/>
</dbReference>